<dbReference type="CDD" id="cd16325">
    <property type="entry name" value="LolA"/>
    <property type="match status" value="1"/>
</dbReference>
<feature type="chain" id="PRO_5040951503" evidence="2">
    <location>
        <begin position="20"/>
        <end position="215"/>
    </location>
</feature>
<dbReference type="Pfam" id="PF03548">
    <property type="entry name" value="LolA"/>
    <property type="match status" value="1"/>
</dbReference>
<name>A0A9X3F9M5_9BACT</name>
<dbReference type="EMBL" id="JAPOHD010000066">
    <property type="protein sequence ID" value="MCY1723094.1"/>
    <property type="molecule type" value="Genomic_DNA"/>
</dbReference>
<dbReference type="Proteomes" id="UP001145087">
    <property type="component" value="Unassembled WGS sequence"/>
</dbReference>
<dbReference type="InterPro" id="IPR029046">
    <property type="entry name" value="LolA/LolB/LppX"/>
</dbReference>
<evidence type="ECO:0000256" key="1">
    <source>
        <dbReference type="ARBA" id="ARBA00022729"/>
    </source>
</evidence>
<evidence type="ECO:0000313" key="3">
    <source>
        <dbReference type="EMBL" id="MCY1723094.1"/>
    </source>
</evidence>
<feature type="signal peptide" evidence="2">
    <location>
        <begin position="1"/>
        <end position="19"/>
    </location>
</feature>
<keyword evidence="4" id="KW-1185">Reference proteome</keyword>
<dbReference type="Gene3D" id="2.50.20.10">
    <property type="entry name" value="Lipoprotein localisation LolA/LolB/LppX"/>
    <property type="match status" value="1"/>
</dbReference>
<organism evidence="3 4">
    <name type="scientific">Draconibacterium aestuarii</name>
    <dbReference type="NCBI Taxonomy" id="2998507"/>
    <lineage>
        <taxon>Bacteria</taxon>
        <taxon>Pseudomonadati</taxon>
        <taxon>Bacteroidota</taxon>
        <taxon>Bacteroidia</taxon>
        <taxon>Marinilabiliales</taxon>
        <taxon>Prolixibacteraceae</taxon>
        <taxon>Draconibacterium</taxon>
    </lineage>
</organism>
<keyword evidence="1 2" id="KW-0732">Signal</keyword>
<dbReference type="AlphaFoldDB" id="A0A9X3F9M5"/>
<evidence type="ECO:0000256" key="2">
    <source>
        <dbReference type="SAM" id="SignalP"/>
    </source>
</evidence>
<comment type="caution">
    <text evidence="3">The sequence shown here is derived from an EMBL/GenBank/DDBJ whole genome shotgun (WGS) entry which is preliminary data.</text>
</comment>
<keyword evidence="3" id="KW-0449">Lipoprotein</keyword>
<accession>A0A9X3F9M5</accession>
<dbReference type="InterPro" id="IPR004564">
    <property type="entry name" value="OM_lipoprot_carrier_LolA-like"/>
</dbReference>
<dbReference type="SUPFAM" id="SSF89392">
    <property type="entry name" value="Prokaryotic lipoproteins and lipoprotein localization factors"/>
    <property type="match status" value="1"/>
</dbReference>
<reference evidence="3" key="1">
    <citation type="submission" date="2022-11" db="EMBL/GenBank/DDBJ databases">
        <title>Marilongibacter aestuarii gen. nov., sp. nov., isolated from tidal flat sediment.</title>
        <authorList>
            <person name="Jiayan W."/>
        </authorList>
    </citation>
    <scope>NUCLEOTIDE SEQUENCE</scope>
    <source>
        <strain evidence="3">Z1-6</strain>
    </source>
</reference>
<dbReference type="PANTHER" id="PTHR35869:SF1">
    <property type="entry name" value="OUTER-MEMBRANE LIPOPROTEIN CARRIER PROTEIN"/>
    <property type="match status" value="1"/>
</dbReference>
<gene>
    <name evidence="3" type="ORF">OU798_22285</name>
</gene>
<evidence type="ECO:0000313" key="4">
    <source>
        <dbReference type="Proteomes" id="UP001145087"/>
    </source>
</evidence>
<sequence length="215" mass="24326">MRRIVVIIAALFVCNALWAQDTKANKILDEVSAKTKTYKSISADFVFSMENKEMEIDEQNEGSIKLKGQKYCVALPGVGIEVFSDGTTLWNYMKEGNQVTISSIDDESSELMDPSSLFTIYEKGFRSEFVDEKKEGTKTVYRINLFPDSDAYEVSKIEVSIDKATMMIHEATLYGTDGNLYGILVKRIESDKDLSDSDFIFDVSKYADVEVIDFR</sequence>
<dbReference type="PANTHER" id="PTHR35869">
    <property type="entry name" value="OUTER-MEMBRANE LIPOPROTEIN CARRIER PROTEIN"/>
    <property type="match status" value="1"/>
</dbReference>
<proteinExistence type="predicted"/>
<protein>
    <submittedName>
        <fullName evidence="3">Outer membrane lipoprotein carrier protein LolA</fullName>
    </submittedName>
</protein>
<dbReference type="RefSeq" id="WP_343335419.1">
    <property type="nucleotide sequence ID" value="NZ_JAPOHD010000066.1"/>
</dbReference>